<dbReference type="AlphaFoldDB" id="A0A918MUX6"/>
<name>A0A918MUX6_9BURK</name>
<dbReference type="GO" id="GO:0015813">
    <property type="term" value="P:L-glutamate transmembrane transport"/>
    <property type="evidence" value="ECO:0007669"/>
    <property type="project" value="UniProtKB-UniRule"/>
</dbReference>
<feature type="transmembrane region" description="Helical" evidence="1">
    <location>
        <begin position="73"/>
        <end position="90"/>
    </location>
</feature>
<keyword evidence="1" id="KW-0472">Membrane</keyword>
<dbReference type="InterPro" id="IPR004445">
    <property type="entry name" value="GltS"/>
</dbReference>
<keyword evidence="1" id="KW-0813">Transport</keyword>
<comment type="function">
    <text evidence="1">Catalyzes the sodium-dependent transport of glutamate.</text>
</comment>
<protein>
    <recommendedName>
        <fullName evidence="1 2">Sodium/glutamate symporter</fullName>
    </recommendedName>
</protein>
<feature type="transmembrane region" description="Helical" evidence="1">
    <location>
        <begin position="128"/>
        <end position="148"/>
    </location>
</feature>
<comment type="subcellular location">
    <subcellularLocation>
        <location evidence="1">Cell inner membrane</location>
        <topology evidence="1">Multi-pass membrane protein</topology>
    </subcellularLocation>
</comment>
<keyword evidence="4" id="KW-1185">Reference proteome</keyword>
<dbReference type="RefSeq" id="WP_189383472.1">
    <property type="nucleotide sequence ID" value="NZ_BAABFY010000010.1"/>
</dbReference>
<feature type="transmembrane region" description="Helical" evidence="1">
    <location>
        <begin position="284"/>
        <end position="306"/>
    </location>
</feature>
<dbReference type="EMBL" id="BMYS01000001">
    <property type="protein sequence ID" value="GGW75356.1"/>
    <property type="molecule type" value="Genomic_DNA"/>
</dbReference>
<evidence type="ECO:0000313" key="4">
    <source>
        <dbReference type="Proteomes" id="UP000608345"/>
    </source>
</evidence>
<evidence type="ECO:0000256" key="1">
    <source>
        <dbReference type="HAMAP-Rule" id="MF_02062"/>
    </source>
</evidence>
<keyword evidence="1" id="KW-0915">Sodium</keyword>
<comment type="similarity">
    <text evidence="1">Belongs to the glutamate:Na(+) symporter (ESS) (TC 2.A.27) family.</text>
</comment>
<keyword evidence="1" id="KW-1133">Transmembrane helix</keyword>
<keyword evidence="1" id="KW-0739">Sodium transport</keyword>
<feature type="transmembrane region" description="Helical" evidence="1">
    <location>
        <begin position="249"/>
        <end position="272"/>
    </location>
</feature>
<keyword evidence="1" id="KW-1003">Cell membrane</keyword>
<reference evidence="3" key="2">
    <citation type="submission" date="2020-09" db="EMBL/GenBank/DDBJ databases">
        <authorList>
            <person name="Sun Q."/>
            <person name="Kim S."/>
        </authorList>
    </citation>
    <scope>NUCLEOTIDE SEQUENCE</scope>
    <source>
        <strain evidence="3">KCTC 23732</strain>
    </source>
</reference>
<sequence length="404" mass="43692">MQHSFEINAIASFTLAILLLFIGKGLSNRLTWLQKYSIPEPVIGGLVCTVIVCIAYYLLNIRISFTLGVRDMLLLYFFAAIGLGTNIQTLKQGGRALVILVIVATVFMVLQNLLGMSIAKYFGMDARIGLMAGSISLTGGVGTTMAWAKHFVDTLGLINAVEVGIAANMMGMISACIIGGPIASFLIKRHHIQSSADPELDIGIRYQDEPYKRLNYYGVLMAIFWLNISLLMGKGIIGMIELTGLNLPAFVGCLLAGIIIRSVTSLVVPNGGRIWRWHSMQPGIALISDLSLGIFLTMALMGLQLWVLQPMILFITTAMIVQILLVVIFTLVVVFRVMGRDYEAAVMCSGFGGIALGSTATAIANMSAVTRVYGNAPRAFIVVPLVCGFFIDLINALIIGFLAR</sequence>
<feature type="transmembrane region" description="Helical" evidence="1">
    <location>
        <begin position="312"/>
        <end position="337"/>
    </location>
</feature>
<dbReference type="GO" id="GO:0005886">
    <property type="term" value="C:plasma membrane"/>
    <property type="evidence" value="ECO:0007669"/>
    <property type="project" value="UniProtKB-SubCell"/>
</dbReference>
<evidence type="ECO:0000313" key="3">
    <source>
        <dbReference type="EMBL" id="GGW75356.1"/>
    </source>
</evidence>
<feature type="transmembrane region" description="Helical" evidence="1">
    <location>
        <begin position="168"/>
        <end position="187"/>
    </location>
</feature>
<accession>A0A918MUX6</accession>
<feature type="transmembrane region" description="Helical" evidence="1">
    <location>
        <begin position="344"/>
        <end position="367"/>
    </location>
</feature>
<dbReference type="HAMAP" id="MF_02062">
    <property type="entry name" value="GltS"/>
    <property type="match status" value="1"/>
</dbReference>
<dbReference type="Proteomes" id="UP000608345">
    <property type="component" value="Unassembled WGS sequence"/>
</dbReference>
<dbReference type="PANTHER" id="PTHR36178:SF1">
    <property type="entry name" value="SODIUM_GLUTAMATE SYMPORTER"/>
    <property type="match status" value="1"/>
</dbReference>
<organism evidence="3 4">
    <name type="scientific">Advenella faeciporci</name>
    <dbReference type="NCBI Taxonomy" id="797535"/>
    <lineage>
        <taxon>Bacteria</taxon>
        <taxon>Pseudomonadati</taxon>
        <taxon>Pseudomonadota</taxon>
        <taxon>Betaproteobacteria</taxon>
        <taxon>Burkholderiales</taxon>
        <taxon>Alcaligenaceae</taxon>
    </lineage>
</organism>
<feature type="transmembrane region" description="Helical" evidence="1">
    <location>
        <begin position="43"/>
        <end position="61"/>
    </location>
</feature>
<dbReference type="PANTHER" id="PTHR36178">
    <property type="entry name" value="SLR0625 PROTEIN"/>
    <property type="match status" value="1"/>
</dbReference>
<feature type="transmembrane region" description="Helical" evidence="1">
    <location>
        <begin position="96"/>
        <end position="116"/>
    </location>
</feature>
<feature type="transmembrane region" description="Helical" evidence="1">
    <location>
        <begin position="379"/>
        <end position="403"/>
    </location>
</feature>
<keyword evidence="1" id="KW-0812">Transmembrane</keyword>
<dbReference type="Pfam" id="PF03616">
    <property type="entry name" value="Glt_symporter"/>
    <property type="match status" value="1"/>
</dbReference>
<evidence type="ECO:0000256" key="2">
    <source>
        <dbReference type="NCBIfam" id="TIGR00210"/>
    </source>
</evidence>
<feature type="transmembrane region" description="Helical" evidence="1">
    <location>
        <begin position="214"/>
        <end position="237"/>
    </location>
</feature>
<proteinExistence type="inferred from homology"/>
<keyword evidence="1" id="KW-0997">Cell inner membrane</keyword>
<keyword evidence="1" id="KW-0769">Symport</keyword>
<keyword evidence="1" id="KW-0406">Ion transport</keyword>
<comment type="caution">
    <text evidence="3">The sequence shown here is derived from an EMBL/GenBank/DDBJ whole genome shotgun (WGS) entry which is preliminary data.</text>
</comment>
<dbReference type="NCBIfam" id="TIGR00210">
    <property type="entry name" value="gltS"/>
    <property type="match status" value="1"/>
</dbReference>
<dbReference type="GO" id="GO:0015501">
    <property type="term" value="F:glutamate:sodium symporter activity"/>
    <property type="evidence" value="ECO:0007669"/>
    <property type="project" value="UniProtKB-UniRule"/>
</dbReference>
<keyword evidence="1" id="KW-0029">Amino-acid transport</keyword>
<reference evidence="3" key="1">
    <citation type="journal article" date="2014" name="Int. J. Syst. Evol. Microbiol.">
        <title>Complete genome sequence of Corynebacterium casei LMG S-19264T (=DSM 44701T), isolated from a smear-ripened cheese.</title>
        <authorList>
            <consortium name="US DOE Joint Genome Institute (JGI-PGF)"/>
            <person name="Walter F."/>
            <person name="Albersmeier A."/>
            <person name="Kalinowski J."/>
            <person name="Ruckert C."/>
        </authorList>
    </citation>
    <scope>NUCLEOTIDE SEQUENCE</scope>
    <source>
        <strain evidence="3">KCTC 23732</strain>
    </source>
</reference>
<gene>
    <name evidence="1 3" type="primary">gltS</name>
    <name evidence="3" type="ORF">GCM10011450_00870</name>
</gene>